<keyword evidence="3" id="KW-1185">Reference proteome</keyword>
<comment type="caution">
    <text evidence="2">The sequence shown here is derived from an EMBL/GenBank/DDBJ whole genome shotgun (WGS) entry which is preliminary data.</text>
</comment>
<evidence type="ECO:0000313" key="3">
    <source>
        <dbReference type="Proteomes" id="UP001500665"/>
    </source>
</evidence>
<protein>
    <recommendedName>
        <fullName evidence="1">DUF5753 domain-containing protein</fullName>
    </recommendedName>
</protein>
<dbReference type="Pfam" id="PF19054">
    <property type="entry name" value="DUF5753"/>
    <property type="match status" value="1"/>
</dbReference>
<dbReference type="EMBL" id="BAAAHH010000001">
    <property type="protein sequence ID" value="GAA0938292.1"/>
    <property type="molecule type" value="Genomic_DNA"/>
</dbReference>
<proteinExistence type="predicted"/>
<gene>
    <name evidence="2" type="ORF">GCM10009550_05880</name>
</gene>
<accession>A0ABN1Q697</accession>
<dbReference type="RefSeq" id="WP_344236358.1">
    <property type="nucleotide sequence ID" value="NZ_BAAAHH010000001.1"/>
</dbReference>
<evidence type="ECO:0000259" key="1">
    <source>
        <dbReference type="Pfam" id="PF19054"/>
    </source>
</evidence>
<evidence type="ECO:0000313" key="2">
    <source>
        <dbReference type="EMBL" id="GAA0938292.1"/>
    </source>
</evidence>
<reference evidence="2 3" key="1">
    <citation type="journal article" date="2019" name="Int. J. Syst. Evol. Microbiol.">
        <title>The Global Catalogue of Microorganisms (GCM) 10K type strain sequencing project: providing services to taxonomists for standard genome sequencing and annotation.</title>
        <authorList>
            <consortium name="The Broad Institute Genomics Platform"/>
            <consortium name="The Broad Institute Genome Sequencing Center for Infectious Disease"/>
            <person name="Wu L."/>
            <person name="Ma J."/>
        </authorList>
    </citation>
    <scope>NUCLEOTIDE SEQUENCE [LARGE SCALE GENOMIC DNA]</scope>
    <source>
        <strain evidence="2 3">JCM 10696</strain>
    </source>
</reference>
<dbReference type="Proteomes" id="UP001500665">
    <property type="component" value="Unassembled WGS sequence"/>
</dbReference>
<name>A0ABN1Q697_9ACTN</name>
<sequence>MTERERERILREFRAALNAAWLASGVSSYGAAEKASRELAPRLAAQGRQIQLLHDSTICDHLKGPRLRLPRWPFVLSLITVLRVIAERNGVDPGRVGGIDHWKGLHEEAERALGAVRLGFAGAARGRAVRGAGAGGTAVAVAEAAPATWWQGYEDLVPAWLERYLRAEPAATLIRVYDTRLVPDLLQTPAYARAALRDRHARLPEEELHRHVELRTRRQRVLARVRPPRVWALVAEEALCRPPGGGRVLHEQIGHLLESVRTGHVTVQILPSDETGRPPGGGPVTLLRFADARRPDLVYLPQADYALYPDGEADVSYFSMEFSKLAIMARSPAESREILAQLYARRSFS</sequence>
<organism evidence="2 3">
    <name type="scientific">Actinocorallia libanotica</name>
    <dbReference type="NCBI Taxonomy" id="46162"/>
    <lineage>
        <taxon>Bacteria</taxon>
        <taxon>Bacillati</taxon>
        <taxon>Actinomycetota</taxon>
        <taxon>Actinomycetes</taxon>
        <taxon>Streptosporangiales</taxon>
        <taxon>Thermomonosporaceae</taxon>
        <taxon>Actinocorallia</taxon>
    </lineage>
</organism>
<dbReference type="InterPro" id="IPR043917">
    <property type="entry name" value="DUF5753"/>
</dbReference>
<feature type="domain" description="DUF5753" evidence="1">
    <location>
        <begin position="161"/>
        <end position="340"/>
    </location>
</feature>